<name>A0ABT3R3S5_9HYPH</name>
<evidence type="ECO:0008006" key="4">
    <source>
        <dbReference type="Google" id="ProtNLM"/>
    </source>
</evidence>
<gene>
    <name evidence="2" type="ORF">ON753_16285</name>
</gene>
<accession>A0ABT3R3S5</accession>
<evidence type="ECO:0000313" key="3">
    <source>
        <dbReference type="Proteomes" id="UP001300261"/>
    </source>
</evidence>
<protein>
    <recommendedName>
        <fullName evidence="4">DUF937 domain-containing protein</fullName>
    </recommendedName>
</protein>
<dbReference type="EMBL" id="JAPEVI010000003">
    <property type="protein sequence ID" value="MCX2723912.1"/>
    <property type="molecule type" value="Genomic_DNA"/>
</dbReference>
<organism evidence="2 3">
    <name type="scientific">Roseibium salinum</name>
    <dbReference type="NCBI Taxonomy" id="1604349"/>
    <lineage>
        <taxon>Bacteria</taxon>
        <taxon>Pseudomonadati</taxon>
        <taxon>Pseudomonadota</taxon>
        <taxon>Alphaproteobacteria</taxon>
        <taxon>Hyphomicrobiales</taxon>
        <taxon>Stappiaceae</taxon>
        <taxon>Roseibium</taxon>
    </lineage>
</organism>
<reference evidence="2 3" key="1">
    <citation type="journal article" date="2016" name="Int. J. Syst. Evol. Microbiol.">
        <title>Labrenzia salina sp. nov., isolated from the rhizosphere of the halophyte Arthrocnemum macrostachyum.</title>
        <authorList>
            <person name="Camacho M."/>
            <person name="Redondo-Gomez S."/>
            <person name="Rodriguez-Llorente I."/>
            <person name="Rohde M."/>
            <person name="Sproer C."/>
            <person name="Schumann P."/>
            <person name="Klenk H.P."/>
            <person name="Montero-Calasanz M.D.C."/>
        </authorList>
    </citation>
    <scope>NUCLEOTIDE SEQUENCE [LARGE SCALE GENOMIC DNA]</scope>
    <source>
        <strain evidence="2 3">DSM 29163</strain>
    </source>
</reference>
<evidence type="ECO:0000313" key="2">
    <source>
        <dbReference type="EMBL" id="MCX2723912.1"/>
    </source>
</evidence>
<sequence length="263" mass="28936">MTGNDKAAPPFDIFTVMEDVRERFGWSDTDLSRVMEQLMPAAFNGFRHFGGAIPGFNEFLSQSSPQAAAEQNPFAGYTRLFQSPSDAALTPFFGPEAVQQAVAAQVSAFTGLQRDAIQEMMPVAATLAMGQIARPFVHGEARNLLDAYLRGFARGRPKPQPTPVDYLQGYADAMQSFWGAFLQPASIVPDSAEPEEEPGPEPEVKVTPEEDELPPAEQAAGDKTSEFDEMVSGWMEAGRDFQSSQFKAFDSFFERAARDYRNP</sequence>
<feature type="region of interest" description="Disordered" evidence="1">
    <location>
        <begin position="190"/>
        <end position="226"/>
    </location>
</feature>
<dbReference type="RefSeq" id="WP_265963663.1">
    <property type="nucleotide sequence ID" value="NZ_JAPEVI010000003.1"/>
</dbReference>
<comment type="caution">
    <text evidence="2">The sequence shown here is derived from an EMBL/GenBank/DDBJ whole genome shotgun (WGS) entry which is preliminary data.</text>
</comment>
<keyword evidence="3" id="KW-1185">Reference proteome</keyword>
<dbReference type="InterPro" id="IPR009282">
    <property type="entry name" value="DUF937"/>
</dbReference>
<proteinExistence type="predicted"/>
<dbReference type="Pfam" id="PF06078">
    <property type="entry name" value="DUF937"/>
    <property type="match status" value="1"/>
</dbReference>
<evidence type="ECO:0000256" key="1">
    <source>
        <dbReference type="SAM" id="MobiDB-lite"/>
    </source>
</evidence>
<dbReference type="Proteomes" id="UP001300261">
    <property type="component" value="Unassembled WGS sequence"/>
</dbReference>